<evidence type="ECO:0000313" key="6">
    <source>
        <dbReference type="EMBL" id="KAG8184287.1"/>
    </source>
</evidence>
<sequence>MKTRRPPIHPFVSMICRWSSPQEWVEFTRHRLFSARDELRSSAVLRDKINSHLLNGYKDLRHQADTVESLLGQRVNETNDSLYRLRKHLQLVIGDIAEAEKTIQFLKKEILEKEAPLKKVQTRLHMRNERPNVELCEDKAQRGLILESRQLAATIQVLQEQLARAQASLANLQTTRRELEREIAVKENTVTVDKGRVQSVRKRFPAQHKLMGY</sequence>
<dbReference type="PRINTS" id="PR00511">
    <property type="entry name" value="TEKTIN"/>
</dbReference>
<dbReference type="AlphaFoldDB" id="A0AAV6UJ40"/>
<comment type="caution">
    <text evidence="6">The sequence shown here is derived from an EMBL/GenBank/DDBJ whole genome shotgun (WGS) entry which is preliminary data.</text>
</comment>
<keyword evidence="4" id="KW-0282">Flagellum</keyword>
<dbReference type="Proteomes" id="UP000827092">
    <property type="component" value="Unassembled WGS sequence"/>
</dbReference>
<proteinExistence type="inferred from homology"/>
<dbReference type="EMBL" id="JAFNEN010000378">
    <property type="protein sequence ID" value="KAG8184287.1"/>
    <property type="molecule type" value="Genomic_DNA"/>
</dbReference>
<keyword evidence="4" id="KW-0969">Cilium</keyword>
<feature type="coiled-coil region" evidence="5">
    <location>
        <begin position="148"/>
        <end position="189"/>
    </location>
</feature>
<organism evidence="6 7">
    <name type="scientific">Oedothorax gibbosus</name>
    <dbReference type="NCBI Taxonomy" id="931172"/>
    <lineage>
        <taxon>Eukaryota</taxon>
        <taxon>Metazoa</taxon>
        <taxon>Ecdysozoa</taxon>
        <taxon>Arthropoda</taxon>
        <taxon>Chelicerata</taxon>
        <taxon>Arachnida</taxon>
        <taxon>Araneae</taxon>
        <taxon>Araneomorphae</taxon>
        <taxon>Entelegynae</taxon>
        <taxon>Araneoidea</taxon>
        <taxon>Linyphiidae</taxon>
        <taxon>Erigoninae</taxon>
        <taxon>Oedothorax</taxon>
    </lineage>
</organism>
<dbReference type="InterPro" id="IPR000435">
    <property type="entry name" value="Tektins"/>
</dbReference>
<keyword evidence="7" id="KW-1185">Reference proteome</keyword>
<evidence type="ECO:0000256" key="1">
    <source>
        <dbReference type="ARBA" id="ARBA00007209"/>
    </source>
</evidence>
<accession>A0AAV6UJ40</accession>
<evidence type="ECO:0000313" key="7">
    <source>
        <dbReference type="Proteomes" id="UP000827092"/>
    </source>
</evidence>
<keyword evidence="3 5" id="KW-0175">Coiled coil</keyword>
<dbReference type="Pfam" id="PF03148">
    <property type="entry name" value="Tektin"/>
    <property type="match status" value="1"/>
</dbReference>
<dbReference type="GO" id="GO:0015630">
    <property type="term" value="C:microtubule cytoskeleton"/>
    <property type="evidence" value="ECO:0007669"/>
    <property type="project" value="UniProtKB-UniRule"/>
</dbReference>
<gene>
    <name evidence="6" type="ORF">JTE90_008973</name>
</gene>
<dbReference type="GO" id="GO:0005634">
    <property type="term" value="C:nucleus"/>
    <property type="evidence" value="ECO:0007669"/>
    <property type="project" value="TreeGrafter"/>
</dbReference>
<keyword evidence="2" id="KW-0963">Cytoplasm</keyword>
<dbReference type="InterPro" id="IPR048256">
    <property type="entry name" value="Tektin-like"/>
</dbReference>
<dbReference type="GO" id="GO:0060294">
    <property type="term" value="P:cilium movement involved in cell motility"/>
    <property type="evidence" value="ECO:0007669"/>
    <property type="project" value="UniProtKB-UniRule"/>
</dbReference>
<evidence type="ECO:0000256" key="3">
    <source>
        <dbReference type="ARBA" id="ARBA00023054"/>
    </source>
</evidence>
<name>A0AAV6UJ40_9ARAC</name>
<dbReference type="PANTHER" id="PTHR19960:SF12">
    <property type="entry name" value="TEKTIN-4"/>
    <property type="match status" value="1"/>
</dbReference>
<dbReference type="PANTHER" id="PTHR19960">
    <property type="entry name" value="TEKTIN"/>
    <property type="match status" value="1"/>
</dbReference>
<reference evidence="6 7" key="1">
    <citation type="journal article" date="2022" name="Nat. Ecol. Evol.">
        <title>A masculinizing supergene underlies an exaggerated male reproductive morph in a spider.</title>
        <authorList>
            <person name="Hendrickx F."/>
            <person name="De Corte Z."/>
            <person name="Sonet G."/>
            <person name="Van Belleghem S.M."/>
            <person name="Kostlbacher S."/>
            <person name="Vangestel C."/>
        </authorList>
    </citation>
    <scope>NUCLEOTIDE SEQUENCE [LARGE SCALE GENOMIC DNA]</scope>
    <source>
        <strain evidence="6">W744_W776</strain>
    </source>
</reference>
<evidence type="ECO:0000256" key="2">
    <source>
        <dbReference type="ARBA" id="ARBA00022490"/>
    </source>
</evidence>
<comment type="subcellular location">
    <subcellularLocation>
        <location evidence="4">Cytoplasm</location>
        <location evidence="4">Cytoskeleton</location>
        <location evidence="4">Cilium axoneme</location>
    </subcellularLocation>
</comment>
<keyword evidence="4" id="KW-0966">Cell projection</keyword>
<evidence type="ECO:0000256" key="5">
    <source>
        <dbReference type="SAM" id="Coils"/>
    </source>
</evidence>
<dbReference type="GO" id="GO:0060271">
    <property type="term" value="P:cilium assembly"/>
    <property type="evidence" value="ECO:0007669"/>
    <property type="project" value="UniProtKB-UniRule"/>
</dbReference>
<evidence type="ECO:0000256" key="4">
    <source>
        <dbReference type="RuleBase" id="RU367040"/>
    </source>
</evidence>
<protein>
    <recommendedName>
        <fullName evidence="4">Tektin</fullName>
    </recommendedName>
</protein>
<dbReference type="GO" id="GO:0005930">
    <property type="term" value="C:axoneme"/>
    <property type="evidence" value="ECO:0007669"/>
    <property type="project" value="UniProtKB-SubCell"/>
</dbReference>
<comment type="similarity">
    <text evidence="1 4">Belongs to the tektin family.</text>
</comment>